<comment type="caution">
    <text evidence="7">The sequence shown here is derived from an EMBL/GenBank/DDBJ whole genome shotgun (WGS) entry which is preliminary data.</text>
</comment>
<gene>
    <name evidence="7" type="ORF">EVJ47_05400</name>
</gene>
<feature type="transmembrane region" description="Helical" evidence="5">
    <location>
        <begin position="6"/>
        <end position="32"/>
    </location>
</feature>
<dbReference type="Proteomes" id="UP000320813">
    <property type="component" value="Unassembled WGS sequence"/>
</dbReference>
<accession>A0A519BBL7</accession>
<evidence type="ECO:0000313" key="8">
    <source>
        <dbReference type="Proteomes" id="UP000320813"/>
    </source>
</evidence>
<dbReference type="Pfam" id="PF13664">
    <property type="entry name" value="DUF4149"/>
    <property type="match status" value="1"/>
</dbReference>
<evidence type="ECO:0000256" key="5">
    <source>
        <dbReference type="SAM" id="Phobius"/>
    </source>
</evidence>
<evidence type="ECO:0000256" key="4">
    <source>
        <dbReference type="ARBA" id="ARBA00023136"/>
    </source>
</evidence>
<dbReference type="InterPro" id="IPR025423">
    <property type="entry name" value="TMEM205-like"/>
</dbReference>
<evidence type="ECO:0000256" key="3">
    <source>
        <dbReference type="ARBA" id="ARBA00022989"/>
    </source>
</evidence>
<proteinExistence type="predicted"/>
<name>A0A519BBL7_9DELT</name>
<sequence length="152" mass="17413">METLLFYIYDIVLAVYFGSSVFTGFIAAPVIFKTLKTRNEAGNLVGLLLEKFTLLTYVTQIILIASGAGLFFYFNYPAAVIMLPVFIIVINFISNNAVSSRMKKLKDNMGNIDDTPKEDRNRVMFNSLHKWSVKLFVLNQLLTLPLFYFIFR</sequence>
<feature type="transmembrane region" description="Helical" evidence="5">
    <location>
        <begin position="52"/>
        <end position="74"/>
    </location>
</feature>
<dbReference type="GO" id="GO:0016020">
    <property type="term" value="C:membrane"/>
    <property type="evidence" value="ECO:0007669"/>
    <property type="project" value="UniProtKB-SubCell"/>
</dbReference>
<feature type="transmembrane region" description="Helical" evidence="5">
    <location>
        <begin position="80"/>
        <end position="98"/>
    </location>
</feature>
<keyword evidence="3 5" id="KW-1133">Transmembrane helix</keyword>
<evidence type="ECO:0000259" key="6">
    <source>
        <dbReference type="Pfam" id="PF13664"/>
    </source>
</evidence>
<reference evidence="7 8" key="1">
    <citation type="submission" date="2019-01" db="EMBL/GenBank/DDBJ databases">
        <title>Insights into ecological role of a new deltaproteobacterial order Candidatus Sinidesulfobacterales (Sva0485) by metagenomics and metatranscriptomics.</title>
        <authorList>
            <person name="Tan S."/>
            <person name="Liu J."/>
            <person name="Fang Y."/>
            <person name="Hedlund B.P."/>
            <person name="Lian Z.H."/>
            <person name="Huang L.Y."/>
            <person name="Li J.T."/>
            <person name="Huang L.N."/>
            <person name="Li W.J."/>
            <person name="Jiang H.C."/>
            <person name="Dong H.L."/>
            <person name="Shu W.S."/>
        </authorList>
    </citation>
    <scope>NUCLEOTIDE SEQUENCE [LARGE SCALE GENOMIC DNA]</scope>
    <source>
        <strain evidence="7">AP3</strain>
    </source>
</reference>
<feature type="transmembrane region" description="Helical" evidence="5">
    <location>
        <begin position="131"/>
        <end position="151"/>
    </location>
</feature>
<dbReference type="AlphaFoldDB" id="A0A519BBL7"/>
<organism evidence="7 8">
    <name type="scientific">Candidatus Acidulodesulfobacterium ferriphilum</name>
    <dbReference type="NCBI Taxonomy" id="2597223"/>
    <lineage>
        <taxon>Bacteria</taxon>
        <taxon>Deltaproteobacteria</taxon>
        <taxon>Candidatus Acidulodesulfobacterales</taxon>
        <taxon>Candidatus Acidulodesulfobacterium</taxon>
    </lineage>
</organism>
<evidence type="ECO:0000256" key="1">
    <source>
        <dbReference type="ARBA" id="ARBA00004370"/>
    </source>
</evidence>
<protein>
    <submittedName>
        <fullName evidence="7">DUF4149 domain-containing protein</fullName>
    </submittedName>
</protein>
<evidence type="ECO:0000313" key="7">
    <source>
        <dbReference type="EMBL" id="RZD14604.1"/>
    </source>
</evidence>
<evidence type="ECO:0000256" key="2">
    <source>
        <dbReference type="ARBA" id="ARBA00022692"/>
    </source>
</evidence>
<keyword evidence="2 5" id="KW-0812">Transmembrane</keyword>
<dbReference type="EMBL" id="SGBD01000002">
    <property type="protein sequence ID" value="RZD14604.1"/>
    <property type="molecule type" value="Genomic_DNA"/>
</dbReference>
<comment type="subcellular location">
    <subcellularLocation>
        <location evidence="1">Membrane</location>
    </subcellularLocation>
</comment>
<feature type="domain" description="TMEM205-like" evidence="6">
    <location>
        <begin position="12"/>
        <end position="109"/>
    </location>
</feature>
<keyword evidence="4 5" id="KW-0472">Membrane</keyword>